<evidence type="ECO:0000313" key="2">
    <source>
        <dbReference type="Proteomes" id="UP000191342"/>
    </source>
</evidence>
<protein>
    <submittedName>
        <fullName evidence="1">Uncharacterized protein</fullName>
    </submittedName>
</protein>
<dbReference type="OrthoDB" id="4296766at2759"/>
<proteinExistence type="predicted"/>
<dbReference type="EMBL" id="MLQL01000031">
    <property type="protein sequence ID" value="OQE15528.1"/>
    <property type="molecule type" value="Genomic_DNA"/>
</dbReference>
<evidence type="ECO:0000313" key="1">
    <source>
        <dbReference type="EMBL" id="OQE15528.1"/>
    </source>
</evidence>
<dbReference type="Proteomes" id="UP000191342">
    <property type="component" value="Unassembled WGS sequence"/>
</dbReference>
<dbReference type="AlphaFoldDB" id="A0A1V6SNV5"/>
<reference evidence="2" key="1">
    <citation type="journal article" date="2017" name="Nat. Microbiol.">
        <title>Global analysis of biosynthetic gene clusters reveals vast potential of secondary metabolite production in Penicillium species.</title>
        <authorList>
            <person name="Nielsen J.C."/>
            <person name="Grijseels S."/>
            <person name="Prigent S."/>
            <person name="Ji B."/>
            <person name="Dainat J."/>
            <person name="Nielsen K.F."/>
            <person name="Frisvad J.C."/>
            <person name="Workman M."/>
            <person name="Nielsen J."/>
        </authorList>
    </citation>
    <scope>NUCLEOTIDE SEQUENCE [LARGE SCALE GENOMIC DNA]</scope>
    <source>
        <strain evidence="2">IBT 14082</strain>
    </source>
</reference>
<keyword evidence="2" id="KW-1185">Reference proteome</keyword>
<name>A0A1V6SNV5_9EURO</name>
<comment type="caution">
    <text evidence="1">The sequence shown here is derived from an EMBL/GenBank/DDBJ whole genome shotgun (WGS) entry which is preliminary data.</text>
</comment>
<accession>A0A1V6SNV5</accession>
<sequence length="141" mass="16139">MPGPETTVPSRQMPFVPPLAVINLDNDLQELICLKRGLRFYDETVGVANLTMEMTPTNPAFDILSNPVIRNLHIETWIQAKIKEESLQRSIVADFNRLPHDMKNLFVRTHRSTLQEPEFWALAIGFDTNFVGEGRSIIFED</sequence>
<organism evidence="1 2">
    <name type="scientific">Penicillium flavigenum</name>
    <dbReference type="NCBI Taxonomy" id="254877"/>
    <lineage>
        <taxon>Eukaryota</taxon>
        <taxon>Fungi</taxon>
        <taxon>Dikarya</taxon>
        <taxon>Ascomycota</taxon>
        <taxon>Pezizomycotina</taxon>
        <taxon>Eurotiomycetes</taxon>
        <taxon>Eurotiomycetidae</taxon>
        <taxon>Eurotiales</taxon>
        <taxon>Aspergillaceae</taxon>
        <taxon>Penicillium</taxon>
    </lineage>
</organism>
<gene>
    <name evidence="1" type="ORF">PENFLA_c031G08902</name>
</gene>